<name>A0ABQ0C611_9PROT</name>
<accession>A0ABQ0C611</accession>
<reference evidence="3 4" key="2">
    <citation type="submission" date="2024-09" db="EMBL/GenBank/DDBJ databases">
        <title>Draft genome sequence of Candidatus Magnetaquicoccaceae bacterium FCR-1.</title>
        <authorList>
            <person name="Shimoshige H."/>
            <person name="Shimamura S."/>
            <person name="Taoka A."/>
            <person name="Kobayashi H."/>
            <person name="Maekawa T."/>
        </authorList>
    </citation>
    <scope>NUCLEOTIDE SEQUENCE [LARGE SCALE GENOMIC DNA]</scope>
    <source>
        <strain evidence="3 4">FCR-1</strain>
    </source>
</reference>
<proteinExistence type="predicted"/>
<dbReference type="Proteomes" id="UP001628193">
    <property type="component" value="Unassembled WGS sequence"/>
</dbReference>
<keyword evidence="3" id="KW-0560">Oxidoreductase</keyword>
<dbReference type="InterPro" id="IPR036196">
    <property type="entry name" value="Ptyr_pPase_sf"/>
</dbReference>
<dbReference type="CDD" id="cd16345">
    <property type="entry name" value="LMWP_ArsC"/>
    <property type="match status" value="1"/>
</dbReference>
<comment type="caution">
    <text evidence="3">The sequence shown here is derived from an EMBL/GenBank/DDBJ whole genome shotgun (WGS) entry which is preliminary data.</text>
</comment>
<organism evidence="3 4">
    <name type="scientific">Candidatus Magnetaquiglobus chichijimensis</name>
    <dbReference type="NCBI Taxonomy" id="3141448"/>
    <lineage>
        <taxon>Bacteria</taxon>
        <taxon>Pseudomonadati</taxon>
        <taxon>Pseudomonadota</taxon>
        <taxon>Magnetococcia</taxon>
        <taxon>Magnetococcales</taxon>
        <taxon>Candidatus Magnetaquicoccaceae</taxon>
        <taxon>Candidatus Magnetaquiglobus</taxon>
    </lineage>
</organism>
<protein>
    <submittedName>
        <fullName evidence="3">Arsenate reductase</fullName>
        <ecNumber evidence="3">1.20.4.4</ecNumber>
    </submittedName>
</protein>
<dbReference type="RefSeq" id="WP_420904026.1">
    <property type="nucleotide sequence ID" value="NZ_BAAFGK010000002.1"/>
</dbReference>
<dbReference type="EC" id="1.20.4.4" evidence="3"/>
<dbReference type="Gene3D" id="3.40.50.2300">
    <property type="match status" value="1"/>
</dbReference>
<evidence type="ECO:0000313" key="3">
    <source>
        <dbReference type="EMBL" id="GAB0056314.1"/>
    </source>
</evidence>
<evidence type="ECO:0000313" key="4">
    <source>
        <dbReference type="Proteomes" id="UP001628193"/>
    </source>
</evidence>
<dbReference type="SUPFAM" id="SSF52788">
    <property type="entry name" value="Phosphotyrosine protein phosphatases I"/>
    <property type="match status" value="1"/>
</dbReference>
<evidence type="ECO:0000256" key="1">
    <source>
        <dbReference type="ARBA" id="ARBA00022849"/>
    </source>
</evidence>
<dbReference type="GO" id="GO:0030612">
    <property type="term" value="F:arsenate reductase (thioredoxin) activity"/>
    <property type="evidence" value="ECO:0007669"/>
    <property type="project" value="UniProtKB-EC"/>
</dbReference>
<dbReference type="PANTHER" id="PTHR43428">
    <property type="entry name" value="ARSENATE REDUCTASE"/>
    <property type="match status" value="1"/>
</dbReference>
<sequence length="165" mass="17665">MSRLNVLFLCTHNSARSILAEALLNHHAGGRVGAFSAGSHPSGQVHPLALRALAERGISVEGARSKVWDVFALPEAPRMGVVITVCDGAAGEMCPIWPGAPLKAHWGVAEPGRLAEGLDDRAALGVFRTTLERLERRVQTFLGLSLETLDPDALKRELDRIGGMD</sequence>
<keyword evidence="1" id="KW-0059">Arsenical resistance</keyword>
<gene>
    <name evidence="3" type="primary">arsC</name>
    <name evidence="3" type="ORF">SIID45300_00620</name>
</gene>
<dbReference type="SMART" id="SM00226">
    <property type="entry name" value="LMWPc"/>
    <property type="match status" value="1"/>
</dbReference>
<feature type="domain" description="Phosphotyrosine protein phosphatase I" evidence="2">
    <location>
        <begin position="4"/>
        <end position="144"/>
    </location>
</feature>
<evidence type="ECO:0000259" key="2">
    <source>
        <dbReference type="SMART" id="SM00226"/>
    </source>
</evidence>
<dbReference type="PANTHER" id="PTHR43428:SF1">
    <property type="entry name" value="ARSENATE REDUCTASE"/>
    <property type="match status" value="1"/>
</dbReference>
<dbReference type="EMBL" id="BAAFGK010000002">
    <property type="protein sequence ID" value="GAB0056314.1"/>
    <property type="molecule type" value="Genomic_DNA"/>
</dbReference>
<reference evidence="3 4" key="1">
    <citation type="submission" date="2024-05" db="EMBL/GenBank/DDBJ databases">
        <authorList>
            <consortium name="Candidatus Magnetaquicoccaceae bacterium FCR-1 genome sequencing consortium"/>
            <person name="Shimoshige H."/>
            <person name="Shimamura S."/>
            <person name="Taoka A."/>
            <person name="Kobayashi H."/>
            <person name="Maekawa T."/>
        </authorList>
    </citation>
    <scope>NUCLEOTIDE SEQUENCE [LARGE SCALE GENOMIC DNA]</scope>
    <source>
        <strain evidence="3 4">FCR-1</strain>
    </source>
</reference>
<dbReference type="Pfam" id="PF01451">
    <property type="entry name" value="LMWPc"/>
    <property type="match status" value="1"/>
</dbReference>
<keyword evidence="4" id="KW-1185">Reference proteome</keyword>
<dbReference type="InterPro" id="IPR023485">
    <property type="entry name" value="Ptyr_pPase"/>
</dbReference>